<evidence type="ECO:0000256" key="1">
    <source>
        <dbReference type="SAM" id="Phobius"/>
    </source>
</evidence>
<evidence type="ECO:0000313" key="2">
    <source>
        <dbReference type="EMBL" id="AWB33275.1"/>
    </source>
</evidence>
<keyword evidence="1" id="KW-0812">Transmembrane</keyword>
<evidence type="ECO:0000313" key="3">
    <source>
        <dbReference type="Proteomes" id="UP000244571"/>
    </source>
</evidence>
<dbReference type="EMBL" id="CP028901">
    <property type="protein sequence ID" value="AWB33275.1"/>
    <property type="molecule type" value="Genomic_DNA"/>
</dbReference>
<gene>
    <name evidence="2" type="ORF">DBV39_05655</name>
</gene>
<dbReference type="OrthoDB" id="9255965at2"/>
<feature type="transmembrane region" description="Helical" evidence="1">
    <location>
        <begin position="70"/>
        <end position="103"/>
    </location>
</feature>
<dbReference type="KEGG" id="boz:DBV39_05655"/>
<protein>
    <submittedName>
        <fullName evidence="2">Uncharacterized protein</fullName>
    </submittedName>
</protein>
<proteinExistence type="predicted"/>
<sequence length="169" mass="17395">MNTPAPSSNTTASNGLTTPNSWGRFAGIMAIFVLLGPIAGALGVNILFALMATGQEIATQGFNLSEILRLLVGGVVIGTIVSAIMAYSFGIFSAVGVGLTVALGDRRNLGVSWKLGLIAALLFWILLSGVASTFVPEQGLRAWVGALLIGHVLAALVCIGLARRIFGKA</sequence>
<feature type="transmembrane region" description="Helical" evidence="1">
    <location>
        <begin position="115"/>
        <end position="136"/>
    </location>
</feature>
<organism evidence="2 3">
    <name type="scientific">Orrella marina</name>
    <dbReference type="NCBI Taxonomy" id="2163011"/>
    <lineage>
        <taxon>Bacteria</taxon>
        <taxon>Pseudomonadati</taxon>
        <taxon>Pseudomonadota</taxon>
        <taxon>Betaproteobacteria</taxon>
        <taxon>Burkholderiales</taxon>
        <taxon>Alcaligenaceae</taxon>
        <taxon>Orrella</taxon>
    </lineage>
</organism>
<accession>A0A2R4XHK5</accession>
<feature type="transmembrane region" description="Helical" evidence="1">
    <location>
        <begin position="25"/>
        <end position="50"/>
    </location>
</feature>
<dbReference type="Proteomes" id="UP000244571">
    <property type="component" value="Chromosome"/>
</dbReference>
<reference evidence="2 3" key="1">
    <citation type="submission" date="2018-04" db="EMBL/GenBank/DDBJ databases">
        <title>Bordetella sp. HZ20 isolated from seawater.</title>
        <authorList>
            <person name="Sun C."/>
        </authorList>
    </citation>
    <scope>NUCLEOTIDE SEQUENCE [LARGE SCALE GENOMIC DNA]</scope>
    <source>
        <strain evidence="2 3">HZ20</strain>
    </source>
</reference>
<keyword evidence="1" id="KW-0472">Membrane</keyword>
<keyword evidence="3" id="KW-1185">Reference proteome</keyword>
<feature type="transmembrane region" description="Helical" evidence="1">
    <location>
        <begin position="142"/>
        <end position="162"/>
    </location>
</feature>
<dbReference type="RefSeq" id="WP_108620704.1">
    <property type="nucleotide sequence ID" value="NZ_CP028901.1"/>
</dbReference>
<dbReference type="AlphaFoldDB" id="A0A2R4XHK5"/>
<name>A0A2R4XHK5_9BURK</name>
<keyword evidence="1" id="KW-1133">Transmembrane helix</keyword>